<dbReference type="RefSeq" id="WP_154312957.1">
    <property type="nucleotide sequence ID" value="NZ_WKKW01000001.1"/>
</dbReference>
<evidence type="ECO:0000256" key="7">
    <source>
        <dbReference type="RuleBase" id="RU363032"/>
    </source>
</evidence>
<keyword evidence="4 7" id="KW-0812">Transmembrane</keyword>
<dbReference type="SUPFAM" id="SSF161098">
    <property type="entry name" value="MetI-like"/>
    <property type="match status" value="1"/>
</dbReference>
<dbReference type="InterPro" id="IPR035906">
    <property type="entry name" value="MetI-like_sf"/>
</dbReference>
<feature type="transmembrane region" description="Helical" evidence="7">
    <location>
        <begin position="135"/>
        <end position="155"/>
    </location>
</feature>
<protein>
    <submittedName>
        <fullName evidence="9">ABC transporter permease subunit</fullName>
    </submittedName>
</protein>
<dbReference type="InterPro" id="IPR050901">
    <property type="entry name" value="BP-dep_ABC_trans_perm"/>
</dbReference>
<dbReference type="AlphaFoldDB" id="A0A6N7TTF9"/>
<feature type="domain" description="ABC transmembrane type-1" evidence="8">
    <location>
        <begin position="64"/>
        <end position="256"/>
    </location>
</feature>
<evidence type="ECO:0000256" key="3">
    <source>
        <dbReference type="ARBA" id="ARBA00022475"/>
    </source>
</evidence>
<feature type="transmembrane region" description="Helical" evidence="7">
    <location>
        <begin position="235"/>
        <end position="256"/>
    </location>
</feature>
<dbReference type="PANTHER" id="PTHR32243:SF18">
    <property type="entry name" value="INNER MEMBRANE ABC TRANSPORTER PERMEASE PROTEIN YCJP"/>
    <property type="match status" value="1"/>
</dbReference>
<feature type="transmembrane region" description="Helical" evidence="7">
    <location>
        <begin position="7"/>
        <end position="28"/>
    </location>
</feature>
<feature type="transmembrane region" description="Helical" evidence="7">
    <location>
        <begin position="102"/>
        <end position="123"/>
    </location>
</feature>
<dbReference type="GO" id="GO:0005886">
    <property type="term" value="C:plasma membrane"/>
    <property type="evidence" value="ECO:0007669"/>
    <property type="project" value="UniProtKB-SubCell"/>
</dbReference>
<evidence type="ECO:0000313" key="10">
    <source>
        <dbReference type="Proteomes" id="UP000436357"/>
    </source>
</evidence>
<evidence type="ECO:0000256" key="2">
    <source>
        <dbReference type="ARBA" id="ARBA00022448"/>
    </source>
</evidence>
<dbReference type="InterPro" id="IPR000515">
    <property type="entry name" value="MetI-like"/>
</dbReference>
<dbReference type="OrthoDB" id="9794684at2"/>
<evidence type="ECO:0000256" key="1">
    <source>
        <dbReference type="ARBA" id="ARBA00004651"/>
    </source>
</evidence>
<keyword evidence="2 7" id="KW-0813">Transport</keyword>
<name>A0A6N7TTF9_9BIFI</name>
<gene>
    <name evidence="9" type="ORF">GKC41_03685</name>
</gene>
<evidence type="ECO:0000256" key="6">
    <source>
        <dbReference type="ARBA" id="ARBA00023136"/>
    </source>
</evidence>
<evidence type="ECO:0000313" key="9">
    <source>
        <dbReference type="EMBL" id="MSD90761.1"/>
    </source>
</evidence>
<comment type="similarity">
    <text evidence="7">Belongs to the binding-protein-dependent transport system permease family.</text>
</comment>
<keyword evidence="6 7" id="KW-0472">Membrane</keyword>
<reference evidence="9 10" key="1">
    <citation type="submission" date="2019-11" db="EMBL/GenBank/DDBJ databases">
        <title>Draft Genome Sequence of Plant Growth-Promoting Rhizosphere-Associated Bacteria.</title>
        <authorList>
            <person name="Vasilyev I.Y."/>
            <person name="Radchenko V."/>
            <person name="Ilnitskaya E.V."/>
        </authorList>
    </citation>
    <scope>NUCLEOTIDE SEQUENCE [LARGE SCALE GENOMIC DNA]</scope>
    <source>
        <strain evidence="9 10">VRA_9sq_n</strain>
    </source>
</reference>
<evidence type="ECO:0000256" key="4">
    <source>
        <dbReference type="ARBA" id="ARBA00022692"/>
    </source>
</evidence>
<comment type="subcellular location">
    <subcellularLocation>
        <location evidence="1 7">Cell membrane</location>
        <topology evidence="1 7">Multi-pass membrane protein</topology>
    </subcellularLocation>
</comment>
<dbReference type="GO" id="GO:0055085">
    <property type="term" value="P:transmembrane transport"/>
    <property type="evidence" value="ECO:0007669"/>
    <property type="project" value="InterPro"/>
</dbReference>
<proteinExistence type="inferred from homology"/>
<evidence type="ECO:0000259" key="8">
    <source>
        <dbReference type="PROSITE" id="PS50928"/>
    </source>
</evidence>
<feature type="transmembrane region" description="Helical" evidence="7">
    <location>
        <begin position="176"/>
        <end position="201"/>
    </location>
</feature>
<feature type="transmembrane region" description="Helical" evidence="7">
    <location>
        <begin position="68"/>
        <end position="90"/>
    </location>
</feature>
<dbReference type="Pfam" id="PF00528">
    <property type="entry name" value="BPD_transp_1"/>
    <property type="match status" value="1"/>
</dbReference>
<evidence type="ECO:0000256" key="5">
    <source>
        <dbReference type="ARBA" id="ARBA00022989"/>
    </source>
</evidence>
<dbReference type="Gene3D" id="1.10.3720.10">
    <property type="entry name" value="MetI-like"/>
    <property type="match status" value="1"/>
</dbReference>
<dbReference type="EMBL" id="WKKW01000001">
    <property type="protein sequence ID" value="MSD90761.1"/>
    <property type="molecule type" value="Genomic_DNA"/>
</dbReference>
<sequence length="271" mass="29841">MRHRSTWWKTLIAVVLTLIMLFPIYWMINISLTKRRSIRSGDLYPRDFTLTNFSSAFHTEMTYLGTSLLIAVGVVLLTLVIALPSSYAIAFLELKGRRTINFLLIVAQMIPAVVMALGFYQIYNRIGLLDSIPGLIIADSTVAVPFAVMLLSSFMTGMPHSIIEAAEIDGASRWRVFTTIVVPLSRNSIVTTSLFSFLWAWSDFMFASTLDSGGGRMRPITMGLYDFIGAQNQEWGPLMATAVLASVPTAILLIVAQKYVAAGVTAGAIKD</sequence>
<keyword evidence="3" id="KW-1003">Cell membrane</keyword>
<dbReference type="Proteomes" id="UP000436357">
    <property type="component" value="Unassembled WGS sequence"/>
</dbReference>
<comment type="caution">
    <text evidence="9">The sequence shown here is derived from an EMBL/GenBank/DDBJ whole genome shotgun (WGS) entry which is preliminary data.</text>
</comment>
<accession>A0A6N7TTF9</accession>
<dbReference type="PROSITE" id="PS50928">
    <property type="entry name" value="ABC_TM1"/>
    <property type="match status" value="1"/>
</dbReference>
<keyword evidence="5 7" id="KW-1133">Transmembrane helix</keyword>
<organism evidence="9 10">
    <name type="scientific">Bifidobacterium asteroides</name>
    <dbReference type="NCBI Taxonomy" id="1684"/>
    <lineage>
        <taxon>Bacteria</taxon>
        <taxon>Bacillati</taxon>
        <taxon>Actinomycetota</taxon>
        <taxon>Actinomycetes</taxon>
        <taxon>Bifidobacteriales</taxon>
        <taxon>Bifidobacteriaceae</taxon>
        <taxon>Bifidobacterium</taxon>
    </lineage>
</organism>
<dbReference type="CDD" id="cd06261">
    <property type="entry name" value="TM_PBP2"/>
    <property type="match status" value="1"/>
</dbReference>
<dbReference type="PANTHER" id="PTHR32243">
    <property type="entry name" value="MALTOSE TRANSPORT SYSTEM PERMEASE-RELATED"/>
    <property type="match status" value="1"/>
</dbReference>